<dbReference type="AlphaFoldDB" id="G3GY13"/>
<evidence type="ECO:0000313" key="1">
    <source>
        <dbReference type="EMBL" id="EGV95997.1"/>
    </source>
</evidence>
<reference evidence="2" key="1">
    <citation type="journal article" date="2011" name="Nat. Biotechnol.">
        <title>The genomic sequence of the Chinese hamster ovary (CHO)-K1 cell line.</title>
        <authorList>
            <person name="Xu X."/>
            <person name="Nagarajan H."/>
            <person name="Lewis N.E."/>
            <person name="Pan S."/>
            <person name="Cai Z."/>
            <person name="Liu X."/>
            <person name="Chen W."/>
            <person name="Xie M."/>
            <person name="Wang W."/>
            <person name="Hammond S."/>
            <person name="Andersen M.R."/>
            <person name="Neff N."/>
            <person name="Passarelli B."/>
            <person name="Koh W."/>
            <person name="Fan H.C."/>
            <person name="Wang J."/>
            <person name="Gui Y."/>
            <person name="Lee K.H."/>
            <person name="Betenbaugh M.J."/>
            <person name="Quake S.R."/>
            <person name="Famili I."/>
            <person name="Palsson B.O."/>
            <person name="Wang J."/>
        </authorList>
    </citation>
    <scope>NUCLEOTIDE SEQUENCE [LARGE SCALE GENOMIC DNA]</scope>
    <source>
        <strain evidence="2">CHO K1 cell line</strain>
    </source>
</reference>
<dbReference type="InParanoid" id="G3GY13"/>
<evidence type="ECO:0000313" key="2">
    <source>
        <dbReference type="Proteomes" id="UP000001075"/>
    </source>
</evidence>
<organism evidence="1 2">
    <name type="scientific">Cricetulus griseus</name>
    <name type="common">Chinese hamster</name>
    <name type="synonym">Cricetulus barabensis griseus</name>
    <dbReference type="NCBI Taxonomy" id="10029"/>
    <lineage>
        <taxon>Eukaryota</taxon>
        <taxon>Metazoa</taxon>
        <taxon>Chordata</taxon>
        <taxon>Craniata</taxon>
        <taxon>Vertebrata</taxon>
        <taxon>Euteleostomi</taxon>
        <taxon>Mammalia</taxon>
        <taxon>Eutheria</taxon>
        <taxon>Euarchontoglires</taxon>
        <taxon>Glires</taxon>
        <taxon>Rodentia</taxon>
        <taxon>Myomorpha</taxon>
        <taxon>Muroidea</taxon>
        <taxon>Cricetidae</taxon>
        <taxon>Cricetinae</taxon>
        <taxon>Cricetulus</taxon>
    </lineage>
</organism>
<gene>
    <name evidence="1" type="ORF">I79_002664</name>
</gene>
<sequence length="91" mass="10044">MLKPVNADTWIILCEWVGLIQSSESANRKKPQGRPVAVSFQTHVAGPSTLDSTNFPLAGLRHHLSRFLSMTSTRTHRSTDGPCGWLFPGEL</sequence>
<dbReference type="EMBL" id="JH000063">
    <property type="protein sequence ID" value="EGV95997.1"/>
    <property type="molecule type" value="Genomic_DNA"/>
</dbReference>
<protein>
    <submittedName>
        <fullName evidence="1">Uncharacterized protein</fullName>
    </submittedName>
</protein>
<accession>G3GY13</accession>
<dbReference type="Proteomes" id="UP000001075">
    <property type="component" value="Unassembled WGS sequence"/>
</dbReference>
<name>G3GY13_CRIGR</name>
<proteinExistence type="predicted"/>